<dbReference type="EnsemblMetazoa" id="MESCA007894-RA">
    <property type="protein sequence ID" value="MESCA007894-PA"/>
    <property type="gene ID" value="MESCA007894"/>
</dbReference>
<evidence type="ECO:0000313" key="5">
    <source>
        <dbReference type="Proteomes" id="UP000015102"/>
    </source>
</evidence>
<dbReference type="InterPro" id="IPR000479">
    <property type="entry name" value="CIMR_rpt"/>
</dbReference>
<dbReference type="HOGENOM" id="CLU_2429576_0_0_1"/>
<reference evidence="4" key="2">
    <citation type="submission" date="2015-06" db="UniProtKB">
        <authorList>
            <consortium name="EnsemblMetazoa"/>
        </authorList>
    </citation>
    <scope>IDENTIFICATION</scope>
</reference>
<dbReference type="InterPro" id="IPR009011">
    <property type="entry name" value="Man6P_isomerase_rcpt-bd_dom_sf"/>
</dbReference>
<protein>
    <recommendedName>
        <fullName evidence="3">MRH domain-containing protein</fullName>
    </recommendedName>
</protein>
<evidence type="ECO:0000256" key="1">
    <source>
        <dbReference type="ARBA" id="ARBA00022729"/>
    </source>
</evidence>
<dbReference type="GO" id="GO:0038023">
    <property type="term" value="F:signaling receptor activity"/>
    <property type="evidence" value="ECO:0007669"/>
    <property type="project" value="InterPro"/>
</dbReference>
<dbReference type="Proteomes" id="UP000015102">
    <property type="component" value="Unassembled WGS sequence"/>
</dbReference>
<dbReference type="SUPFAM" id="SSF50911">
    <property type="entry name" value="Mannose 6-phosphate receptor domain"/>
    <property type="match status" value="1"/>
</dbReference>
<evidence type="ECO:0000313" key="4">
    <source>
        <dbReference type="EnsemblMetazoa" id="MESCA007894-PA"/>
    </source>
</evidence>
<keyword evidence="2" id="KW-1015">Disulfide bond</keyword>
<evidence type="ECO:0000259" key="3">
    <source>
        <dbReference type="PROSITE" id="PS51914"/>
    </source>
</evidence>
<name>T1GVS8_MEGSC</name>
<dbReference type="GO" id="GO:0007041">
    <property type="term" value="P:lysosomal transport"/>
    <property type="evidence" value="ECO:0007669"/>
    <property type="project" value="InterPro"/>
</dbReference>
<dbReference type="EMBL" id="CAQQ02085166">
    <property type="status" value="NOT_ANNOTATED_CDS"/>
    <property type="molecule type" value="Genomic_DNA"/>
</dbReference>
<dbReference type="Gene3D" id="2.70.130.10">
    <property type="entry name" value="Mannose-6-phosphate receptor binding domain"/>
    <property type="match status" value="1"/>
</dbReference>
<dbReference type="InterPro" id="IPR044865">
    <property type="entry name" value="MRH_dom"/>
</dbReference>
<keyword evidence="1" id="KW-0732">Signal</keyword>
<organism evidence="4 5">
    <name type="scientific">Megaselia scalaris</name>
    <name type="common">Humpbacked fly</name>
    <name type="synonym">Phora scalaris</name>
    <dbReference type="NCBI Taxonomy" id="36166"/>
    <lineage>
        <taxon>Eukaryota</taxon>
        <taxon>Metazoa</taxon>
        <taxon>Ecdysozoa</taxon>
        <taxon>Arthropoda</taxon>
        <taxon>Hexapoda</taxon>
        <taxon>Insecta</taxon>
        <taxon>Pterygota</taxon>
        <taxon>Neoptera</taxon>
        <taxon>Endopterygota</taxon>
        <taxon>Diptera</taxon>
        <taxon>Brachycera</taxon>
        <taxon>Muscomorpha</taxon>
        <taxon>Platypezoidea</taxon>
        <taxon>Phoridae</taxon>
        <taxon>Megaseliini</taxon>
        <taxon>Megaselia</taxon>
    </lineage>
</organism>
<proteinExistence type="predicted"/>
<accession>T1GVS8</accession>
<dbReference type="EMBL" id="CAQQ02085165">
    <property type="status" value="NOT_ANNOTATED_CDS"/>
    <property type="molecule type" value="Genomic_DNA"/>
</dbReference>
<dbReference type="Pfam" id="PF00878">
    <property type="entry name" value="CIMR"/>
    <property type="match status" value="1"/>
</dbReference>
<sequence length="91" mass="10451">MKKYKSYGKSSNLTYDKEQGLVMEFNSDVQCGDNKNYSSTILFICNNGDGKPEVTIKGCRIIFEWRTKYACNPKPCEGVHSESGVRFMYDR</sequence>
<dbReference type="GO" id="GO:0005537">
    <property type="term" value="F:D-mannose binding"/>
    <property type="evidence" value="ECO:0007669"/>
    <property type="project" value="InterPro"/>
</dbReference>
<dbReference type="PROSITE" id="PS51914">
    <property type="entry name" value="MRH"/>
    <property type="match status" value="1"/>
</dbReference>
<keyword evidence="5" id="KW-1185">Reference proteome</keyword>
<evidence type="ECO:0000256" key="2">
    <source>
        <dbReference type="ARBA" id="ARBA00023157"/>
    </source>
</evidence>
<reference evidence="5" key="1">
    <citation type="submission" date="2013-02" db="EMBL/GenBank/DDBJ databases">
        <authorList>
            <person name="Hughes D."/>
        </authorList>
    </citation>
    <scope>NUCLEOTIDE SEQUENCE</scope>
    <source>
        <strain>Durham</strain>
        <strain evidence="5">NC isolate 2 -- Noor lab</strain>
    </source>
</reference>
<feature type="domain" description="MRH" evidence="3">
    <location>
        <begin position="1"/>
        <end position="73"/>
    </location>
</feature>
<dbReference type="AlphaFoldDB" id="T1GVS8"/>